<evidence type="ECO:0000259" key="3">
    <source>
        <dbReference type="PROSITE" id="PS50003"/>
    </source>
</evidence>
<feature type="domain" description="CNH" evidence="5">
    <location>
        <begin position="814"/>
        <end position="1119"/>
    </location>
</feature>
<reference evidence="7" key="1">
    <citation type="submission" date="2011-02" db="EMBL/GenBank/DDBJ databases">
        <title>The Genome Sequence of Capsaspora owczarzaki ATCC 30864.</title>
        <authorList>
            <person name="Russ C."/>
            <person name="Cuomo C."/>
            <person name="Burger G."/>
            <person name="Gray M.W."/>
            <person name="Holland P.W.H."/>
            <person name="King N."/>
            <person name="Lang F.B.F."/>
            <person name="Roger A.J."/>
            <person name="Ruiz-Trillo I."/>
            <person name="Young S.K."/>
            <person name="Zeng Q."/>
            <person name="Gargeya S."/>
            <person name="Alvarado L."/>
            <person name="Berlin A."/>
            <person name="Chapman S.B."/>
            <person name="Chen Z."/>
            <person name="Freedman E."/>
            <person name="Gellesch M."/>
            <person name="Goldberg J."/>
            <person name="Griggs A."/>
            <person name="Gujja S."/>
            <person name="Heilman E."/>
            <person name="Heiman D."/>
            <person name="Howarth C."/>
            <person name="Mehta T."/>
            <person name="Neiman D."/>
            <person name="Pearson M."/>
            <person name="Roberts A."/>
            <person name="Saif S."/>
            <person name="Shea T."/>
            <person name="Shenoy N."/>
            <person name="Sisk P."/>
            <person name="Stolte C."/>
            <person name="Sykes S."/>
            <person name="White J."/>
            <person name="Yandava C."/>
            <person name="Haas B."/>
            <person name="Nusbaum C."/>
            <person name="Birren B."/>
        </authorList>
    </citation>
    <scope>NUCLEOTIDE SEQUENCE</scope>
    <source>
        <strain evidence="7">ATCC 30864</strain>
    </source>
</reference>
<dbReference type="Gene3D" id="2.30.29.30">
    <property type="entry name" value="Pleckstrin-homology domain (PH domain)/Phosphotyrosine-binding domain (PTB)"/>
    <property type="match status" value="1"/>
</dbReference>
<dbReference type="SUPFAM" id="SSF111347">
    <property type="entry name" value="Rap/Ran-GAP"/>
    <property type="match status" value="1"/>
</dbReference>
<dbReference type="FunFam" id="2.30.29.30:FF:000286">
    <property type="entry name" value="PH-protein kinase domain containing protein"/>
    <property type="match status" value="1"/>
</dbReference>
<dbReference type="PROSITE" id="PS50003">
    <property type="entry name" value="PH_DOMAIN"/>
    <property type="match status" value="1"/>
</dbReference>
<dbReference type="GO" id="GO:0051056">
    <property type="term" value="P:regulation of small GTPase mediated signal transduction"/>
    <property type="evidence" value="ECO:0007669"/>
    <property type="project" value="InterPro"/>
</dbReference>
<feature type="region of interest" description="Disordered" evidence="2">
    <location>
        <begin position="761"/>
        <end position="789"/>
    </location>
</feature>
<dbReference type="SUPFAM" id="SSF50729">
    <property type="entry name" value="PH domain-like"/>
    <property type="match status" value="1"/>
</dbReference>
<name>A0A0D2WXD3_CAPO3</name>
<dbReference type="InParanoid" id="A0A0D2WXD3"/>
<dbReference type="PANTHER" id="PTHR15711">
    <property type="entry name" value="RAP GTPASE-ACTIVATING PROTEIN"/>
    <property type="match status" value="1"/>
</dbReference>
<dbReference type="Pfam" id="PF02145">
    <property type="entry name" value="Rap_GAP"/>
    <property type="match status" value="1"/>
</dbReference>
<dbReference type="OrthoDB" id="2157866at2759"/>
<dbReference type="InterPro" id="IPR001849">
    <property type="entry name" value="PH_domain"/>
</dbReference>
<evidence type="ECO:0000256" key="1">
    <source>
        <dbReference type="ARBA" id="ARBA00022468"/>
    </source>
</evidence>
<dbReference type="Pfam" id="PF00169">
    <property type="entry name" value="PH"/>
    <property type="match status" value="1"/>
</dbReference>
<protein>
    <submittedName>
        <fullName evidence="6">Uncharacterized protein</fullName>
    </submittedName>
</protein>
<feature type="compositionally biased region" description="Low complexity" evidence="2">
    <location>
        <begin position="289"/>
        <end position="300"/>
    </location>
</feature>
<dbReference type="InterPro" id="IPR000331">
    <property type="entry name" value="Rap/Ran_GAP_dom"/>
</dbReference>
<dbReference type="GO" id="GO:0005096">
    <property type="term" value="F:GTPase activator activity"/>
    <property type="evidence" value="ECO:0007669"/>
    <property type="project" value="UniProtKB-KW"/>
</dbReference>
<proteinExistence type="predicted"/>
<evidence type="ECO:0000256" key="2">
    <source>
        <dbReference type="SAM" id="MobiDB-lite"/>
    </source>
</evidence>
<keyword evidence="1" id="KW-0343">GTPase activation</keyword>
<dbReference type="SMART" id="SM00233">
    <property type="entry name" value="PH"/>
    <property type="match status" value="1"/>
</dbReference>
<feature type="region of interest" description="Disordered" evidence="2">
    <location>
        <begin position="243"/>
        <end position="300"/>
    </location>
</feature>
<dbReference type="Proteomes" id="UP000008743">
    <property type="component" value="Unassembled WGS sequence"/>
</dbReference>
<gene>
    <name evidence="6" type="ORF">CAOG_007918</name>
</gene>
<dbReference type="PANTHER" id="PTHR15711:SF62">
    <property type="entry name" value="GTPASE-ACTIVATING RAP_RAN-GAP DOMAIN-LIKE PROTEIN 3"/>
    <property type="match status" value="1"/>
</dbReference>
<dbReference type="Gene3D" id="3.40.50.11210">
    <property type="entry name" value="Rap/Ran-GAP"/>
    <property type="match status" value="1"/>
</dbReference>
<dbReference type="PROSITE" id="PS50085">
    <property type="entry name" value="RAPGAP"/>
    <property type="match status" value="1"/>
</dbReference>
<evidence type="ECO:0000313" key="7">
    <source>
        <dbReference type="Proteomes" id="UP000008743"/>
    </source>
</evidence>
<accession>A0A0D2WXD3</accession>
<feature type="compositionally biased region" description="Low complexity" evidence="2">
    <location>
        <begin position="761"/>
        <end position="782"/>
    </location>
</feature>
<feature type="compositionally biased region" description="Low complexity" evidence="2">
    <location>
        <begin position="250"/>
        <end position="279"/>
    </location>
</feature>
<keyword evidence="7" id="KW-1185">Reference proteome</keyword>
<dbReference type="AlphaFoldDB" id="A0A0D2WXD3"/>
<dbReference type="InterPro" id="IPR011993">
    <property type="entry name" value="PH-like_dom_sf"/>
</dbReference>
<dbReference type="PROSITE" id="PS50219">
    <property type="entry name" value="CNH"/>
    <property type="match status" value="1"/>
</dbReference>
<sequence>MSAGAASTGVNAAIVKEGFMTKEGGSYKSWKKRWFILKGNTISYYKARGDAAPAGTIYVEELSAAEPTNERKKPHCFALKSKDNEARVYYMCADSDEDMNDWIRVINQARTRDTTRTTAAQKPSEPIKQFATAEWFVTNGIRIVGDVHPKILRALGHGVPKEDKTRDERGWFVNRHLPLSTLLNIFSFNGWNVETMYESESYYPNNPTPKDITCVVLWKTRQPTRATAEGGDSAISAQLKSSNAFKSRQPVPSVAGPASPTAAAAPLSSTVAASPLAKATPPPKPAPPRQQQQQQQQLAAAAAAVATVAGSSAATSGRAPNAAGPTSSTAAAAAMLSNDPSYTGDVHGRVLAPAVEGFRVETGRERSANDTHDQILIENPELEVCWYSNYFKGRTHSNFVGFEEEEGPFVLSVIHEVDRLGNPLQQQQSTHLTHSYQYRTIVWRTTVIERIIVPVKNEKETLSPSDLLAAACPSLAERTGIKLREVDELTDDFVKQLVAMEDTITSKRFKFGALYAKDGQLKDNDMFCNETGSKSFDDFMLALGDKIELANWSKFRAGLDTKKGMTGTHSIYTAYRGYEIMFHVSTMLPYNEADKQQLERKRHIGNDIATIVFVDGTTPFSPKAISSHFLHVFAVVQPEVVVADVEDLLDAEGGMTTQYRVHVVSSDKVPKFGPPVPNPPVFRSGPAMREFLLAKLINGETSTYVSDSFQARSVRTLTTILKYIHEKYFESGSKSSMTKRLNITPQSVYITNGAALLAEAGSSINPPSTSPSAPSSGVSITSMRSQGAGETVGGATTSLFSDLYTVTPLLADFPHEILCAARLSDDVILLGTDFGLFMWQWHFGSDVKEIRTEKRRSFSKLAVRRDLNLLAALGCKRGGHSYVMLYALDDILAGSSKHGVMAACKGRKLSHSRGCVVMDLLPAEVSQNVASPAPVMHSTSFGRPSQDRNDEHRPILCVATRKSVMMYNWSLGTREFVRTRELFLPEQCTHLKFSWQGVAVAVGGELNMLDMETGNVTTSILPQAGVKAGIQSITKGETNSTLQVNYNNLTTFVDYKGAQTRDLVIKWSAVPHGVVVTTSSHLLGFTNNTIELRSLLNGASLQAVPFQSSVVLLHEENAIYVSANLEDEEGSRVSSFYRIEYNSKKASS</sequence>
<evidence type="ECO:0000259" key="5">
    <source>
        <dbReference type="PROSITE" id="PS50219"/>
    </source>
</evidence>
<dbReference type="eggNOG" id="KOG3686">
    <property type="taxonomic scope" value="Eukaryota"/>
</dbReference>
<feature type="domain" description="Rap-GAP" evidence="4">
    <location>
        <begin position="497"/>
        <end position="724"/>
    </location>
</feature>
<dbReference type="RefSeq" id="XP_004343003.1">
    <property type="nucleotide sequence ID" value="XM_004342953.2"/>
</dbReference>
<dbReference type="EMBL" id="KE346375">
    <property type="protein sequence ID" value="KJE97825.1"/>
    <property type="molecule type" value="Genomic_DNA"/>
</dbReference>
<dbReference type="eggNOG" id="KOG0248">
    <property type="taxonomic scope" value="Eukaryota"/>
</dbReference>
<dbReference type="STRING" id="595528.A0A0D2WXD3"/>
<evidence type="ECO:0000313" key="6">
    <source>
        <dbReference type="EMBL" id="KJE97825.1"/>
    </source>
</evidence>
<dbReference type="InterPro" id="IPR035974">
    <property type="entry name" value="Rap/Ran-GAP_sf"/>
</dbReference>
<feature type="domain" description="PH" evidence="3">
    <location>
        <begin position="13"/>
        <end position="111"/>
    </location>
</feature>
<organism evidence="6 7">
    <name type="scientific">Capsaspora owczarzaki (strain ATCC 30864)</name>
    <dbReference type="NCBI Taxonomy" id="595528"/>
    <lineage>
        <taxon>Eukaryota</taxon>
        <taxon>Filasterea</taxon>
        <taxon>Capsaspora</taxon>
    </lineage>
</organism>
<evidence type="ECO:0000259" key="4">
    <source>
        <dbReference type="PROSITE" id="PS50085"/>
    </source>
</evidence>
<dbReference type="InterPro" id="IPR001180">
    <property type="entry name" value="CNH_dom"/>
</dbReference>
<dbReference type="Pfam" id="PF00780">
    <property type="entry name" value="CNH"/>
    <property type="match status" value="1"/>
</dbReference>
<dbReference type="InterPro" id="IPR050989">
    <property type="entry name" value="Rap1_Ran_GAP"/>
</dbReference>